<reference evidence="3" key="2">
    <citation type="submission" date="2021-01" db="EMBL/GenBank/DDBJ databases">
        <authorList>
            <person name="Schikora-Tamarit M.A."/>
        </authorList>
    </citation>
    <scope>NUCLEOTIDE SEQUENCE</scope>
    <source>
        <strain evidence="3">CBS2887</strain>
    </source>
</reference>
<accession>A0A9P8Q891</accession>
<feature type="compositionally biased region" description="Polar residues" evidence="2">
    <location>
        <begin position="644"/>
        <end position="661"/>
    </location>
</feature>
<dbReference type="Proteomes" id="UP000774326">
    <property type="component" value="Unassembled WGS sequence"/>
</dbReference>
<dbReference type="InterPro" id="IPR011990">
    <property type="entry name" value="TPR-like_helical_dom_sf"/>
</dbReference>
<feature type="compositionally biased region" description="Low complexity" evidence="2">
    <location>
        <begin position="540"/>
        <end position="556"/>
    </location>
</feature>
<dbReference type="Gene3D" id="1.25.40.10">
    <property type="entry name" value="Tetratricopeptide repeat domain"/>
    <property type="match status" value="2"/>
</dbReference>
<comment type="caution">
    <text evidence="3">The sequence shown here is derived from an EMBL/GenBank/DDBJ whole genome shotgun (WGS) entry which is preliminary data.</text>
</comment>
<dbReference type="EMBL" id="JAEUBG010001794">
    <property type="protein sequence ID" value="KAH3685781.1"/>
    <property type="molecule type" value="Genomic_DNA"/>
</dbReference>
<feature type="region of interest" description="Disordered" evidence="2">
    <location>
        <begin position="516"/>
        <end position="565"/>
    </location>
</feature>
<protein>
    <submittedName>
        <fullName evidence="3">Uncharacterized protein</fullName>
    </submittedName>
</protein>
<feature type="compositionally biased region" description="Low complexity" evidence="2">
    <location>
        <begin position="725"/>
        <end position="744"/>
    </location>
</feature>
<feature type="compositionally biased region" description="Polar residues" evidence="2">
    <location>
        <begin position="600"/>
        <end position="620"/>
    </location>
</feature>
<dbReference type="SUPFAM" id="SSF48452">
    <property type="entry name" value="TPR-like"/>
    <property type="match status" value="1"/>
</dbReference>
<dbReference type="PROSITE" id="PS50005">
    <property type="entry name" value="TPR"/>
    <property type="match status" value="1"/>
</dbReference>
<organism evidence="3 4">
    <name type="scientific">Wickerhamomyces pijperi</name>
    <name type="common">Yeast</name>
    <name type="synonym">Pichia pijperi</name>
    <dbReference type="NCBI Taxonomy" id="599730"/>
    <lineage>
        <taxon>Eukaryota</taxon>
        <taxon>Fungi</taxon>
        <taxon>Dikarya</taxon>
        <taxon>Ascomycota</taxon>
        <taxon>Saccharomycotina</taxon>
        <taxon>Saccharomycetes</taxon>
        <taxon>Phaffomycetales</taxon>
        <taxon>Wickerhamomycetaceae</taxon>
        <taxon>Wickerhamomyces</taxon>
    </lineage>
</organism>
<reference evidence="3" key="1">
    <citation type="journal article" date="2021" name="Open Biol.">
        <title>Shared evolutionary footprints suggest mitochondrial oxidative damage underlies multiple complex I losses in fungi.</title>
        <authorList>
            <person name="Schikora-Tamarit M.A."/>
            <person name="Marcet-Houben M."/>
            <person name="Nosek J."/>
            <person name="Gabaldon T."/>
        </authorList>
    </citation>
    <scope>NUCLEOTIDE SEQUENCE</scope>
    <source>
        <strain evidence="3">CBS2887</strain>
    </source>
</reference>
<feature type="compositionally biased region" description="Low complexity" evidence="2">
    <location>
        <begin position="786"/>
        <end position="803"/>
    </location>
</feature>
<keyword evidence="4" id="KW-1185">Reference proteome</keyword>
<evidence type="ECO:0000313" key="4">
    <source>
        <dbReference type="Proteomes" id="UP000774326"/>
    </source>
</evidence>
<feature type="compositionally biased region" description="Low complexity" evidence="2">
    <location>
        <begin position="665"/>
        <end position="687"/>
    </location>
</feature>
<dbReference type="SUPFAM" id="SSF81901">
    <property type="entry name" value="HCP-like"/>
    <property type="match status" value="1"/>
</dbReference>
<feature type="repeat" description="TPR" evidence="1">
    <location>
        <begin position="33"/>
        <end position="66"/>
    </location>
</feature>
<feature type="compositionally biased region" description="Polar residues" evidence="2">
    <location>
        <begin position="770"/>
        <end position="785"/>
    </location>
</feature>
<evidence type="ECO:0000256" key="2">
    <source>
        <dbReference type="SAM" id="MobiDB-lite"/>
    </source>
</evidence>
<proteinExistence type="predicted"/>
<evidence type="ECO:0000256" key="1">
    <source>
        <dbReference type="PROSITE-ProRule" id="PRU00339"/>
    </source>
</evidence>
<dbReference type="SMART" id="SM00028">
    <property type="entry name" value="TPR"/>
    <property type="match status" value="4"/>
</dbReference>
<dbReference type="OrthoDB" id="418911at2759"/>
<dbReference type="AlphaFoldDB" id="A0A9P8Q891"/>
<name>A0A9P8Q891_WICPI</name>
<dbReference type="InterPro" id="IPR019734">
    <property type="entry name" value="TPR_rpt"/>
</dbReference>
<gene>
    <name evidence="3" type="ORF">WICPIJ_003244</name>
</gene>
<keyword evidence="1" id="KW-0802">TPR repeat</keyword>
<evidence type="ECO:0000313" key="3">
    <source>
        <dbReference type="EMBL" id="KAH3685781.1"/>
    </source>
</evidence>
<feature type="region of interest" description="Disordered" evidence="2">
    <location>
        <begin position="577"/>
        <end position="687"/>
    </location>
</feature>
<sequence>MPKRSLDSPSLQISKRFIPSAKAVEYSPSSDMRETWNTIGNCALAIQQYLIALSSFDSSLRSKPDDVDALIGLSKALKMRRNRDRDDPRVSLKQAAGLLISAIQNFPGNLTNEISIWKELAETHIETRDLEQAHLAINRGLNSKGEDTVANEEHRISLLLLSSDVSIRLSDLQYASSQLQTVKSYLSTKPSFNEFQLDTARETHHKLAAIANIEGHYKVATTEIQKVLTFSPPPPSRIEEYASYWNFLMIVREKAGDLEGALRISENAIEKVGFVPGVLIVTAYLHLIPNTSYYDPMTAVQLLESALNQEKITDTVKFNVSCKPAEEYEETGNFIGWYLLGKAFSYIDAPRQAYDAFQVALRKGPSSPLPWLAVGSLYLSMNQLPDSLAAYSQAAKLLVDDNSIASATANAAAWEGLACVYERCDDQAHDAADACNRASSCFRVAGNISAALLFEQRADILSATARGELPAPPLREPPNAPIDLLRDLMILTPKEEKLNTQHLIIRQLQLQQIPPTQAASPVQEPIPQRAAQQPSPKYFSTPKAPSSASASKISTPPAEPVPFKQFHHLPLPKESLVTKPSKSHREQHGEQHWSPRSEAVKQTQQLHQGKPSRGNNQHFSSYPPPPQQQQQQQQQQTPSIGMRTPQQQQLTPSMAQHQSAPNPIPHFQQQQGQQPIMQQGQQPIMQQGQPIPHQVLHQQLPHQQQLMQHQQQPPQQQMYSQLPPHLMQQQQQPQHQVSVTQHHSAPLPPHGPNAVFMPYGAPPHPGYGNDNPSMQQQGGRPQQIVNGNGMNNGSSSGASHTWR</sequence>
<feature type="region of interest" description="Disordered" evidence="2">
    <location>
        <begin position="725"/>
        <end position="803"/>
    </location>
</feature>
<feature type="compositionally biased region" description="Basic and acidic residues" evidence="2">
    <location>
        <begin position="583"/>
        <end position="599"/>
    </location>
</feature>